<accession>A0A2X2CSP1</accession>
<reference evidence="2 6" key="2">
    <citation type="submission" date="2020-10" db="EMBL/GenBank/DDBJ databases">
        <title>Genome sequences of Pseudomonas isolates.</title>
        <authorList>
            <person name="Wessels L."/>
            <person name="Reich F."/>
            <person name="Hammerl J."/>
        </authorList>
    </citation>
    <scope>NUCLEOTIDE SEQUENCE [LARGE SCALE GENOMIC DNA]</scope>
    <source>
        <strain evidence="2 6">20-MO00624-0</strain>
    </source>
</reference>
<reference evidence="3 7" key="3">
    <citation type="submission" date="2020-11" db="EMBL/GenBank/DDBJ databases">
        <title>Enhanced detection system for hospital associated transmission using whole genome sequencing surveillance.</title>
        <authorList>
            <person name="Harrison L.H."/>
            <person name="Van Tyne D."/>
            <person name="Marsh J.W."/>
            <person name="Griffith M.P."/>
            <person name="Snyder D.J."/>
            <person name="Cooper V.S."/>
            <person name="Mustapha M."/>
        </authorList>
    </citation>
    <scope>NUCLEOTIDE SEQUENCE [LARGE SCALE GENOMIC DNA]</scope>
    <source>
        <strain evidence="3 7">PSB00013</strain>
    </source>
</reference>
<organism evidence="4 5">
    <name type="scientific">Pseudomonas luteola</name>
    <dbReference type="NCBI Taxonomy" id="47886"/>
    <lineage>
        <taxon>Bacteria</taxon>
        <taxon>Pseudomonadati</taxon>
        <taxon>Pseudomonadota</taxon>
        <taxon>Gammaproteobacteria</taxon>
        <taxon>Pseudomonadales</taxon>
        <taxon>Pseudomonadaceae</taxon>
        <taxon>Pseudomonas</taxon>
    </lineage>
</organism>
<evidence type="ECO:0000313" key="6">
    <source>
        <dbReference type="Proteomes" id="UP000626180"/>
    </source>
</evidence>
<keyword evidence="1" id="KW-1133">Transmembrane helix</keyword>
<evidence type="ECO:0000313" key="5">
    <source>
        <dbReference type="Proteomes" id="UP000250443"/>
    </source>
</evidence>
<dbReference type="Proteomes" id="UP000250443">
    <property type="component" value="Unassembled WGS sequence"/>
</dbReference>
<dbReference type="EMBL" id="UAUF01000014">
    <property type="protein sequence ID" value="SPZ11712.1"/>
    <property type="molecule type" value="Genomic_DNA"/>
</dbReference>
<dbReference type="Proteomes" id="UP000638986">
    <property type="component" value="Unassembled WGS sequence"/>
</dbReference>
<proteinExistence type="predicted"/>
<keyword evidence="6" id="KW-1185">Reference proteome</keyword>
<evidence type="ECO:0000256" key="1">
    <source>
        <dbReference type="SAM" id="Phobius"/>
    </source>
</evidence>
<gene>
    <name evidence="3" type="ORF">I5Q09_14885</name>
    <name evidence="2" type="ORF">IRZ65_13985</name>
    <name evidence="4" type="ORF">NCTC11842_03961</name>
</gene>
<evidence type="ECO:0000313" key="3">
    <source>
        <dbReference type="EMBL" id="MBH3439970.1"/>
    </source>
</evidence>
<dbReference type="EMBL" id="JADMCD010000007">
    <property type="protein sequence ID" value="MBF8641793.1"/>
    <property type="molecule type" value="Genomic_DNA"/>
</dbReference>
<dbReference type="Proteomes" id="UP000626180">
    <property type="component" value="Unassembled WGS sequence"/>
</dbReference>
<protein>
    <submittedName>
        <fullName evidence="4">Uncharacterized protein</fullName>
    </submittedName>
</protein>
<keyword evidence="1" id="KW-0472">Membrane</keyword>
<evidence type="ECO:0000313" key="2">
    <source>
        <dbReference type="EMBL" id="MBF8641793.1"/>
    </source>
</evidence>
<dbReference type="AlphaFoldDB" id="A0A2X2CSP1"/>
<feature type="transmembrane region" description="Helical" evidence="1">
    <location>
        <begin position="6"/>
        <end position="23"/>
    </location>
</feature>
<dbReference type="RefSeq" id="WP_010795718.1">
    <property type="nucleotide sequence ID" value="NZ_FQYS01000005.1"/>
</dbReference>
<evidence type="ECO:0000313" key="4">
    <source>
        <dbReference type="EMBL" id="SPZ11712.1"/>
    </source>
</evidence>
<keyword evidence="1" id="KW-0812">Transmembrane</keyword>
<name>A0A2X2CSP1_PSELU</name>
<sequence length="80" mass="8901">MSIASIIALILIVVVGIPSFKIIRETLARARLLEDQLVAINTQLRDVEFKLEELDDKLAATPAVRSLERAARVEEEAAHH</sequence>
<evidence type="ECO:0000313" key="7">
    <source>
        <dbReference type="Proteomes" id="UP000638986"/>
    </source>
</evidence>
<dbReference type="EMBL" id="JADTXM010000009">
    <property type="protein sequence ID" value="MBH3439970.1"/>
    <property type="molecule type" value="Genomic_DNA"/>
</dbReference>
<reference evidence="4 5" key="1">
    <citation type="submission" date="2018-06" db="EMBL/GenBank/DDBJ databases">
        <authorList>
            <consortium name="Pathogen Informatics"/>
            <person name="Doyle S."/>
        </authorList>
    </citation>
    <scope>NUCLEOTIDE SEQUENCE [LARGE SCALE GENOMIC DNA]</scope>
    <source>
        <strain evidence="4 5">NCTC11842</strain>
    </source>
</reference>